<dbReference type="PANTHER" id="PTHR18952">
    <property type="entry name" value="CARBONIC ANHYDRASE"/>
    <property type="match status" value="1"/>
</dbReference>
<feature type="transmembrane region" description="Helical" evidence="2">
    <location>
        <begin position="803"/>
        <end position="820"/>
    </location>
</feature>
<feature type="domain" description="Alpha-carbonic anhydrase" evidence="4">
    <location>
        <begin position="400"/>
        <end position="765"/>
    </location>
</feature>
<dbReference type="Proteomes" id="UP000515697">
    <property type="component" value="Chromosome PVSEL_09"/>
</dbReference>
<evidence type="ECO:0000313" key="6">
    <source>
        <dbReference type="Proteomes" id="UP000515697"/>
    </source>
</evidence>
<name>A0A6V7SZC0_PLAVN</name>
<feature type="region of interest" description="Disordered" evidence="1">
    <location>
        <begin position="69"/>
        <end position="149"/>
    </location>
</feature>
<evidence type="ECO:0000256" key="1">
    <source>
        <dbReference type="SAM" id="MobiDB-lite"/>
    </source>
</evidence>
<feature type="compositionally biased region" description="Basic and acidic residues" evidence="1">
    <location>
        <begin position="108"/>
        <end position="137"/>
    </location>
</feature>
<keyword evidence="2" id="KW-1133">Transmembrane helix</keyword>
<feature type="region of interest" description="Disordered" evidence="1">
    <location>
        <begin position="244"/>
        <end position="273"/>
    </location>
</feature>
<dbReference type="VEuPathDB" id="PlasmoDB:PVLDE_0903960"/>
<sequence>MKHIIFLSIVFCFCDNVVYNNYVARILFELPDNIIYDLNSSPIVEYEIKEHKDDNPDINKEVRHWNIEINEHKDNPNIQRSNEGNDDSNNNWKYHSNYNDEQSESQNENERNEFSLKNEAEKNTEERKDTQFDKYNEYDNFENMNNNFEENKKKHFEAMQSEDMEDKKRMDNKEYADWIEDKQREDNRDYANGMEDKSSAGNREYIDGMEYKKEAENKDYIGWVEDKSITGNREYIDGMEDKKGEENKDYIDGMEDKNSAGNREYTDGMEDKKGEENKDYIGWVEDKNIAGNREYIDGAEDKKRMDNKEYAGWIEDKQREGNRDYINGMEYKNNADNRDYINGVEDQSSAGNREYIGGMEYKKEAENKEYAGWMNDKQIEDHRNEENNIKSDTTQHNDNLLFDYSKQGMDWAAGVCKNGKYQSPVDLHMHTLKERELKNLSDFYLNAFYDNDEYSWNNYNRPWFKGDIFYYYENLINKIIINRQNNMFKIKATNNEIIPFGVLFTTDEPAIFYSHHINFHSPSEHTFEGSGNRRHIEMQIYHSTNEIYDYDESKWNGIFGKKKNQKKNNETNIKHSYILTFLRNSLSNPRLGHQNPKNKKRNKRSKSYNNTQLGRNGKNTKRLNQYQVISITFSSAEINKSTINNFKKLPSEKFLKTILEGTQNVPVGSDPTLVDLKAPLNLNSVLMMLNMKSMEFFAYHGSSTSPDCNENVHWKVAKKSLPISTETMLKFYNMLKKTTPDYNGSDNDNFRALQNVQGNIHNYGRVYLIQGFPVQLLISSILTTSEDKTVIENIKQAYSKSNGNYICFNFIFLLLIFMFLQNY</sequence>
<protein>
    <submittedName>
        <fullName evidence="5">Carbonic anhydrase, putative</fullName>
    </submittedName>
</protein>
<feature type="compositionally biased region" description="Low complexity" evidence="1">
    <location>
        <begin position="96"/>
        <end position="106"/>
    </location>
</feature>
<feature type="chain" id="PRO_5027668674" evidence="3">
    <location>
        <begin position="21"/>
        <end position="823"/>
    </location>
</feature>
<dbReference type="SUPFAM" id="SSF51069">
    <property type="entry name" value="Carbonic anhydrase"/>
    <property type="match status" value="1"/>
</dbReference>
<dbReference type="SMART" id="SM01057">
    <property type="entry name" value="Carb_anhydrase"/>
    <property type="match status" value="1"/>
</dbReference>
<dbReference type="Pfam" id="PF00194">
    <property type="entry name" value="Carb_anhydrase"/>
    <property type="match status" value="1"/>
</dbReference>
<dbReference type="Gene3D" id="3.10.200.10">
    <property type="entry name" value="Alpha carbonic anhydrase"/>
    <property type="match status" value="1"/>
</dbReference>
<dbReference type="GO" id="GO:0006730">
    <property type="term" value="P:one-carbon metabolic process"/>
    <property type="evidence" value="ECO:0007669"/>
    <property type="project" value="TreeGrafter"/>
</dbReference>
<dbReference type="VEuPathDB" id="PlasmoDB:PVVCY_0903840"/>
<dbReference type="PANTHER" id="PTHR18952:SF276">
    <property type="entry name" value="CHROMOSOME UNDETERMINED SCAFFOLD_53, WHOLE GENOME SHOTGUN SEQUENCE"/>
    <property type="match status" value="1"/>
</dbReference>
<keyword evidence="2" id="KW-0472">Membrane</keyword>
<proteinExistence type="predicted"/>
<dbReference type="AlphaFoldDB" id="A0A6V7SZC0"/>
<dbReference type="VEuPathDB" id="PlasmoDB:PVSEL_0903890"/>
<evidence type="ECO:0000259" key="4">
    <source>
        <dbReference type="PROSITE" id="PS51144"/>
    </source>
</evidence>
<evidence type="ECO:0000256" key="2">
    <source>
        <dbReference type="SAM" id="Phobius"/>
    </source>
</evidence>
<dbReference type="VEuPathDB" id="PlasmoDB:PVPCR_0903900"/>
<dbReference type="InterPro" id="IPR036398">
    <property type="entry name" value="CA_dom_sf"/>
</dbReference>
<gene>
    <name evidence="5" type="ORF">PVSEL_0903890</name>
</gene>
<keyword evidence="3" id="KW-0732">Signal</keyword>
<dbReference type="VEuPathDB" id="PlasmoDB:PVBDA_0903860"/>
<accession>A0A6V7SZC0</accession>
<feature type="compositionally biased region" description="Basic residues" evidence="1">
    <location>
        <begin position="596"/>
        <end position="606"/>
    </location>
</feature>
<dbReference type="PROSITE" id="PS51144">
    <property type="entry name" value="ALPHA_CA_2"/>
    <property type="match status" value="1"/>
</dbReference>
<dbReference type="GO" id="GO:0008270">
    <property type="term" value="F:zinc ion binding"/>
    <property type="evidence" value="ECO:0007669"/>
    <property type="project" value="InterPro"/>
</dbReference>
<dbReference type="InterPro" id="IPR001148">
    <property type="entry name" value="CA_dom"/>
</dbReference>
<dbReference type="GO" id="GO:0004089">
    <property type="term" value="F:carbonate dehydratase activity"/>
    <property type="evidence" value="ECO:0007669"/>
    <property type="project" value="InterPro"/>
</dbReference>
<organism evidence="5 6">
    <name type="scientific">Plasmodium vinckei</name>
    <dbReference type="NCBI Taxonomy" id="5860"/>
    <lineage>
        <taxon>Eukaryota</taxon>
        <taxon>Sar</taxon>
        <taxon>Alveolata</taxon>
        <taxon>Apicomplexa</taxon>
        <taxon>Aconoidasida</taxon>
        <taxon>Haemosporida</taxon>
        <taxon>Plasmodiidae</taxon>
        <taxon>Plasmodium</taxon>
        <taxon>Plasmodium (Vinckeia)</taxon>
    </lineage>
</organism>
<feature type="signal peptide" evidence="3">
    <location>
        <begin position="1"/>
        <end position="20"/>
    </location>
</feature>
<evidence type="ECO:0000256" key="3">
    <source>
        <dbReference type="SAM" id="SignalP"/>
    </source>
</evidence>
<evidence type="ECO:0000313" key="5">
    <source>
        <dbReference type="EMBL" id="CAD2104861.1"/>
    </source>
</evidence>
<keyword evidence="2" id="KW-0812">Transmembrane</keyword>
<feature type="region of interest" description="Disordered" evidence="1">
    <location>
        <begin position="587"/>
        <end position="620"/>
    </location>
</feature>
<reference evidence="5 6" key="1">
    <citation type="submission" date="2020-08" db="EMBL/GenBank/DDBJ databases">
        <authorList>
            <person name="Ramaprasad A."/>
        </authorList>
    </citation>
    <scope>NUCLEOTIDE SEQUENCE [LARGE SCALE GENOMIC DNA]</scope>
</reference>
<dbReference type="EMBL" id="LR865430">
    <property type="protein sequence ID" value="CAD2104861.1"/>
    <property type="molecule type" value="Genomic_DNA"/>
</dbReference>
<feature type="compositionally biased region" description="Polar residues" evidence="1">
    <location>
        <begin position="76"/>
        <end position="94"/>
    </location>
</feature>
<dbReference type="InterPro" id="IPR023561">
    <property type="entry name" value="Carbonic_anhydrase_a-class"/>
</dbReference>